<evidence type="ECO:0000256" key="3">
    <source>
        <dbReference type="ARBA" id="ARBA00022989"/>
    </source>
</evidence>
<dbReference type="PANTHER" id="PTHR13439:SF0">
    <property type="entry name" value="TOPOISOMERASE I DAMAGE AFFECTED PROTEIN 4"/>
    <property type="match status" value="1"/>
</dbReference>
<dbReference type="SMART" id="SM00724">
    <property type="entry name" value="TLC"/>
    <property type="match status" value="1"/>
</dbReference>
<feature type="domain" description="TLC" evidence="7">
    <location>
        <begin position="68"/>
        <end position="263"/>
    </location>
</feature>
<evidence type="ECO:0000256" key="2">
    <source>
        <dbReference type="ARBA" id="ARBA00022692"/>
    </source>
</evidence>
<feature type="transmembrane region" description="Helical" evidence="6">
    <location>
        <begin position="232"/>
        <end position="252"/>
    </location>
</feature>
<dbReference type="InterPro" id="IPR050846">
    <property type="entry name" value="TLCD"/>
</dbReference>
<proteinExistence type="predicted"/>
<dbReference type="PANTHER" id="PTHR13439">
    <property type="entry name" value="CT120 PROTEIN"/>
    <property type="match status" value="1"/>
</dbReference>
<feature type="transmembrane region" description="Helical" evidence="6">
    <location>
        <begin position="73"/>
        <end position="91"/>
    </location>
</feature>
<accession>A0AAD7TUW9</accession>
<comment type="caution">
    <text evidence="8">The sequence shown here is derived from an EMBL/GenBank/DDBJ whole genome shotgun (WGS) entry which is preliminary data.</text>
</comment>
<dbReference type="GO" id="GO:0005783">
    <property type="term" value="C:endoplasmic reticulum"/>
    <property type="evidence" value="ECO:0007669"/>
    <property type="project" value="TreeGrafter"/>
</dbReference>
<dbReference type="GO" id="GO:0055088">
    <property type="term" value="P:lipid homeostasis"/>
    <property type="evidence" value="ECO:0007669"/>
    <property type="project" value="TreeGrafter"/>
</dbReference>
<dbReference type="AlphaFoldDB" id="A0AAD7TUW9"/>
<evidence type="ECO:0000256" key="6">
    <source>
        <dbReference type="SAM" id="Phobius"/>
    </source>
</evidence>
<evidence type="ECO:0000256" key="5">
    <source>
        <dbReference type="PROSITE-ProRule" id="PRU00205"/>
    </source>
</evidence>
<dbReference type="EMBL" id="JAPEVG010000101">
    <property type="protein sequence ID" value="KAJ8483070.1"/>
    <property type="molecule type" value="Genomic_DNA"/>
</dbReference>
<keyword evidence="2 5" id="KW-0812">Transmembrane</keyword>
<comment type="subcellular location">
    <subcellularLocation>
        <location evidence="1">Membrane</location>
        <topology evidence="1">Multi-pass membrane protein</topology>
    </subcellularLocation>
</comment>
<evidence type="ECO:0000256" key="4">
    <source>
        <dbReference type="ARBA" id="ARBA00023136"/>
    </source>
</evidence>
<name>A0AAD7TUW9_9APHY</name>
<evidence type="ECO:0000313" key="9">
    <source>
        <dbReference type="Proteomes" id="UP001215151"/>
    </source>
</evidence>
<dbReference type="PROSITE" id="PS50922">
    <property type="entry name" value="TLC"/>
    <property type="match status" value="1"/>
</dbReference>
<gene>
    <name evidence="8" type="ORF">ONZ51_g4943</name>
</gene>
<dbReference type="Proteomes" id="UP001215151">
    <property type="component" value="Unassembled WGS sequence"/>
</dbReference>
<dbReference type="Pfam" id="PF03798">
    <property type="entry name" value="TRAM_LAG1_CLN8"/>
    <property type="match status" value="1"/>
</dbReference>
<dbReference type="InterPro" id="IPR006634">
    <property type="entry name" value="TLC-dom"/>
</dbReference>
<evidence type="ECO:0000259" key="7">
    <source>
        <dbReference type="PROSITE" id="PS50922"/>
    </source>
</evidence>
<organism evidence="8 9">
    <name type="scientific">Trametes cubensis</name>
    <dbReference type="NCBI Taxonomy" id="1111947"/>
    <lineage>
        <taxon>Eukaryota</taxon>
        <taxon>Fungi</taxon>
        <taxon>Dikarya</taxon>
        <taxon>Basidiomycota</taxon>
        <taxon>Agaricomycotina</taxon>
        <taxon>Agaricomycetes</taxon>
        <taxon>Polyporales</taxon>
        <taxon>Polyporaceae</taxon>
        <taxon>Trametes</taxon>
    </lineage>
</organism>
<dbReference type="GO" id="GO:0016020">
    <property type="term" value="C:membrane"/>
    <property type="evidence" value="ECO:0007669"/>
    <property type="project" value="UniProtKB-SubCell"/>
</dbReference>
<protein>
    <recommendedName>
        <fullName evidence="7">TLC domain-containing protein</fullName>
    </recommendedName>
</protein>
<keyword evidence="3 6" id="KW-1133">Transmembrane helix</keyword>
<evidence type="ECO:0000256" key="1">
    <source>
        <dbReference type="ARBA" id="ARBA00004141"/>
    </source>
</evidence>
<feature type="transmembrane region" description="Helical" evidence="6">
    <location>
        <begin position="33"/>
        <end position="52"/>
    </location>
</feature>
<keyword evidence="9" id="KW-1185">Reference proteome</keyword>
<reference evidence="8" key="1">
    <citation type="submission" date="2022-11" db="EMBL/GenBank/DDBJ databases">
        <title>Genome Sequence of Cubamyces cubensis.</title>
        <authorList>
            <person name="Buettner E."/>
        </authorList>
    </citation>
    <scope>NUCLEOTIDE SEQUENCE</scope>
    <source>
        <strain evidence="8">MPL-01</strain>
    </source>
</reference>
<sequence>MSLSLPTDRPLRAIAHPMARLLNLPHLPDHFPLLVYAFILFTSIHLVISPYLSARIFPVSYGKLRSKRAINQWNIQVVSLFHVFIVLPLALACFGSDTLKADKLWGWDERVGRTVAVACGYFLWDTLDAIFNFDDLGFLIHGVSCFTLYMMTFRPFLGYYAPRFLTWELSTIFLNIHRFLDKTGHTGSSAQWLNGVVLLSTFFSVRIVYGWYLTLDFMRSLYAARAELPTAYLLAFALGNLTLNGLNLTWFYKMIFAIRKRFDGESKPLTGPENGIAAPADAPAH</sequence>
<evidence type="ECO:0000313" key="8">
    <source>
        <dbReference type="EMBL" id="KAJ8483070.1"/>
    </source>
</evidence>
<keyword evidence="4 5" id="KW-0472">Membrane</keyword>
<feature type="transmembrane region" description="Helical" evidence="6">
    <location>
        <begin position="138"/>
        <end position="157"/>
    </location>
</feature>
<feature type="transmembrane region" description="Helical" evidence="6">
    <location>
        <begin position="192"/>
        <end position="212"/>
    </location>
</feature>